<keyword evidence="4" id="KW-0119">Carbohydrate metabolism</keyword>
<keyword evidence="2" id="KW-0624">Polysaccharide degradation</keyword>
<dbReference type="PANTHER" id="PTHR43772">
    <property type="entry name" value="ENDO-1,4-BETA-XYLANASE"/>
    <property type="match status" value="1"/>
</dbReference>
<keyword evidence="5 6" id="KW-0326">Glycosidase</keyword>
<keyword evidence="2" id="KW-0858">Xylan degradation</keyword>
<evidence type="ECO:0000256" key="1">
    <source>
        <dbReference type="ARBA" id="ARBA00009865"/>
    </source>
</evidence>
<gene>
    <name evidence="7" type="ORF">NG821_12285</name>
</gene>
<evidence type="ECO:0000256" key="3">
    <source>
        <dbReference type="ARBA" id="ARBA00022801"/>
    </source>
</evidence>
<reference evidence="7 8" key="1">
    <citation type="submission" date="2022-06" db="EMBL/GenBank/DDBJ databases">
        <title>A taxonomic note on the genus Prevotella: Description of four novel genera and emended description of the genera Hallella and Xylanibacter.</title>
        <authorList>
            <person name="Hitch T.C.A."/>
        </authorList>
    </citation>
    <scope>NUCLEOTIDE SEQUENCE [LARGE SCALE GENOMIC DNA]</scope>
    <source>
        <strain evidence="7 8">DSM 100619</strain>
    </source>
</reference>
<dbReference type="InterPro" id="IPR023296">
    <property type="entry name" value="Glyco_hydro_beta-prop_sf"/>
</dbReference>
<evidence type="ECO:0000313" key="8">
    <source>
        <dbReference type="Proteomes" id="UP001204015"/>
    </source>
</evidence>
<keyword evidence="8" id="KW-1185">Reference proteome</keyword>
<comment type="similarity">
    <text evidence="1 6">Belongs to the glycosyl hydrolase 43 family.</text>
</comment>
<dbReference type="InterPro" id="IPR052176">
    <property type="entry name" value="Glycosyl_Hydrlase_43_Enz"/>
</dbReference>
<name>A0ABT1BZT8_9BACT</name>
<dbReference type="GO" id="GO:0016787">
    <property type="term" value="F:hydrolase activity"/>
    <property type="evidence" value="ECO:0007669"/>
    <property type="project" value="UniProtKB-KW"/>
</dbReference>
<dbReference type="EMBL" id="JAMXLY010000085">
    <property type="protein sequence ID" value="MCO6026603.1"/>
    <property type="molecule type" value="Genomic_DNA"/>
</dbReference>
<evidence type="ECO:0000313" key="7">
    <source>
        <dbReference type="EMBL" id="MCO6026603.1"/>
    </source>
</evidence>
<dbReference type="CDD" id="cd08991">
    <property type="entry name" value="GH43_HoAraf43-like"/>
    <property type="match status" value="1"/>
</dbReference>
<dbReference type="Pfam" id="PF04616">
    <property type="entry name" value="Glyco_hydro_43"/>
    <property type="match status" value="1"/>
</dbReference>
<dbReference type="PANTHER" id="PTHR43772:SF2">
    <property type="entry name" value="PUTATIVE (AFU_ORTHOLOGUE AFUA_2G04480)-RELATED"/>
    <property type="match status" value="1"/>
</dbReference>
<keyword evidence="3 6" id="KW-0378">Hydrolase</keyword>
<organism evidence="7 8">
    <name type="scientific">Segatella cerevisiae</name>
    <dbReference type="NCBI Taxonomy" id="2053716"/>
    <lineage>
        <taxon>Bacteria</taxon>
        <taxon>Pseudomonadati</taxon>
        <taxon>Bacteroidota</taxon>
        <taxon>Bacteroidia</taxon>
        <taxon>Bacteroidales</taxon>
        <taxon>Prevotellaceae</taxon>
        <taxon>Segatella</taxon>
    </lineage>
</organism>
<sequence length="323" mass="36771">MGSIIHVRYYSNPLKTNDGKFIHVADPYVYRYKGIYYLTGTANISGGVGFPCYTSKDMITWTYKGALYKRPAEHEGNSAFWAPEVKYYNHKFYLTYSCSFPGRNLLLTCLAVSDSPEGPFKDLYTPWFDFGYSAIDADILIDTNETPYVYYSRNATVNKVGTGTLYVVKMKKDLSGPDGQPIYISTASQEWEKVNWAKNRCNEGPCVFKMNNKYYMTYSANDTGYEHYGIGVAVSDNPVGPWVKDSHNPLMTTDMDKGISSPGHNSIVRSPDGTLYIIYHRHEDPNCKKPNWDRIVCMDRLYFDKSGRLRTVGPTNTPQKIGW</sequence>
<evidence type="ECO:0000256" key="6">
    <source>
        <dbReference type="RuleBase" id="RU361187"/>
    </source>
</evidence>
<evidence type="ECO:0000256" key="4">
    <source>
        <dbReference type="ARBA" id="ARBA00023277"/>
    </source>
</evidence>
<comment type="caution">
    <text evidence="7">The sequence shown here is derived from an EMBL/GenBank/DDBJ whole genome shotgun (WGS) entry which is preliminary data.</text>
</comment>
<dbReference type="Gene3D" id="2.115.10.20">
    <property type="entry name" value="Glycosyl hydrolase domain, family 43"/>
    <property type="match status" value="1"/>
</dbReference>
<proteinExistence type="inferred from homology"/>
<dbReference type="InterPro" id="IPR006710">
    <property type="entry name" value="Glyco_hydro_43"/>
</dbReference>
<dbReference type="RefSeq" id="WP_252761952.1">
    <property type="nucleotide sequence ID" value="NZ_JAMXLY010000085.1"/>
</dbReference>
<evidence type="ECO:0000256" key="2">
    <source>
        <dbReference type="ARBA" id="ARBA00022651"/>
    </source>
</evidence>
<protein>
    <submittedName>
        <fullName evidence="7">Glycoside hydrolase family 43 protein</fullName>
    </submittedName>
</protein>
<evidence type="ECO:0000256" key="5">
    <source>
        <dbReference type="ARBA" id="ARBA00023295"/>
    </source>
</evidence>
<accession>A0ABT1BZT8</accession>
<dbReference type="Proteomes" id="UP001204015">
    <property type="component" value="Unassembled WGS sequence"/>
</dbReference>
<dbReference type="SUPFAM" id="SSF75005">
    <property type="entry name" value="Arabinanase/levansucrase/invertase"/>
    <property type="match status" value="1"/>
</dbReference>